<proteinExistence type="predicted"/>
<dbReference type="Proteomes" id="UP000825258">
    <property type="component" value="Chromosome"/>
</dbReference>
<evidence type="ECO:0000313" key="1">
    <source>
        <dbReference type="EMBL" id="BCY28299.1"/>
    </source>
</evidence>
<reference evidence="1 2" key="1">
    <citation type="submission" date="2021-06" db="EMBL/GenBank/DDBJ databases">
        <title>Whole genome sequences of Flavobacterium sp. KK2020170 and assembly.</title>
        <authorList>
            <person name="Kitahara K."/>
            <person name="Miyoshi S."/>
            <person name="Uesaka K."/>
        </authorList>
    </citation>
    <scope>NUCLEOTIDE SEQUENCE [LARGE SCALE GENOMIC DNA]</scope>
    <source>
        <strain evidence="1 2">KK2020170</strain>
    </source>
</reference>
<organism evidence="1 2">
    <name type="scientific">Flavobacterium okayamense</name>
    <dbReference type="NCBI Taxonomy" id="2830782"/>
    <lineage>
        <taxon>Bacteria</taxon>
        <taxon>Pseudomonadati</taxon>
        <taxon>Bacteroidota</taxon>
        <taxon>Flavobacteriia</taxon>
        <taxon>Flavobacteriales</taxon>
        <taxon>Flavobacteriaceae</taxon>
        <taxon>Flavobacterium</taxon>
    </lineage>
</organism>
<sequence length="103" mass="11106">MAISPNSGAEISLADAQKLIQNFQAKFPGEIKASFVGIDTLNLVLNQEGVMGVRIYYGYDTDAKQISPVLVGVDEEGRDMTAVILDHFDPCPTECDSSSPLNN</sequence>
<protein>
    <submittedName>
        <fullName evidence="1">Uncharacterized protein</fullName>
    </submittedName>
</protein>
<evidence type="ECO:0000313" key="2">
    <source>
        <dbReference type="Proteomes" id="UP000825258"/>
    </source>
</evidence>
<gene>
    <name evidence="1" type="ORF">KK2020170_11670</name>
</gene>
<keyword evidence="2" id="KW-1185">Reference proteome</keyword>
<accession>A0ABM7S463</accession>
<dbReference type="EMBL" id="AP024749">
    <property type="protein sequence ID" value="BCY28299.1"/>
    <property type="molecule type" value="Genomic_DNA"/>
</dbReference>
<name>A0ABM7S463_9FLAO</name>
<dbReference type="RefSeq" id="WP_221259902.1">
    <property type="nucleotide sequence ID" value="NZ_AP024749.1"/>
</dbReference>